<accession>A0A8J5RSH8</accession>
<keyword evidence="2" id="KW-1185">Reference proteome</keyword>
<evidence type="ECO:0000313" key="1">
    <source>
        <dbReference type="EMBL" id="KAG8052544.1"/>
    </source>
</evidence>
<dbReference type="AlphaFoldDB" id="A0A8J5RSH8"/>
<dbReference type="Proteomes" id="UP000729402">
    <property type="component" value="Unassembled WGS sequence"/>
</dbReference>
<protein>
    <submittedName>
        <fullName evidence="1">Uncharacterized protein</fullName>
    </submittedName>
</protein>
<proteinExistence type="predicted"/>
<comment type="caution">
    <text evidence="1">The sequence shown here is derived from an EMBL/GenBank/DDBJ whole genome shotgun (WGS) entry which is preliminary data.</text>
</comment>
<gene>
    <name evidence="1" type="ORF">GUJ93_ZPchr0001g29571</name>
</gene>
<dbReference type="EMBL" id="JAAALK010000288">
    <property type="protein sequence ID" value="KAG8052544.1"/>
    <property type="molecule type" value="Genomic_DNA"/>
</dbReference>
<reference evidence="1" key="2">
    <citation type="submission" date="2021-02" db="EMBL/GenBank/DDBJ databases">
        <authorList>
            <person name="Kimball J.A."/>
            <person name="Haas M.W."/>
            <person name="Macchietto M."/>
            <person name="Kono T."/>
            <person name="Duquette J."/>
            <person name="Shao M."/>
        </authorList>
    </citation>
    <scope>NUCLEOTIDE SEQUENCE</scope>
    <source>
        <tissue evidence="1">Fresh leaf tissue</tissue>
    </source>
</reference>
<reference evidence="1" key="1">
    <citation type="journal article" date="2021" name="bioRxiv">
        <title>Whole Genome Assembly and Annotation of Northern Wild Rice, Zizania palustris L., Supports a Whole Genome Duplication in the Zizania Genus.</title>
        <authorList>
            <person name="Haas M."/>
            <person name="Kono T."/>
            <person name="Macchietto M."/>
            <person name="Millas R."/>
            <person name="McGilp L."/>
            <person name="Shao M."/>
            <person name="Duquette J."/>
            <person name="Hirsch C.N."/>
            <person name="Kimball J."/>
        </authorList>
    </citation>
    <scope>NUCLEOTIDE SEQUENCE</scope>
    <source>
        <tissue evidence="1">Fresh leaf tissue</tissue>
    </source>
</reference>
<evidence type="ECO:0000313" key="2">
    <source>
        <dbReference type="Proteomes" id="UP000729402"/>
    </source>
</evidence>
<name>A0A8J5RSH8_ZIZPA</name>
<organism evidence="1 2">
    <name type="scientific">Zizania palustris</name>
    <name type="common">Northern wild rice</name>
    <dbReference type="NCBI Taxonomy" id="103762"/>
    <lineage>
        <taxon>Eukaryota</taxon>
        <taxon>Viridiplantae</taxon>
        <taxon>Streptophyta</taxon>
        <taxon>Embryophyta</taxon>
        <taxon>Tracheophyta</taxon>
        <taxon>Spermatophyta</taxon>
        <taxon>Magnoliopsida</taxon>
        <taxon>Liliopsida</taxon>
        <taxon>Poales</taxon>
        <taxon>Poaceae</taxon>
        <taxon>BOP clade</taxon>
        <taxon>Oryzoideae</taxon>
        <taxon>Oryzeae</taxon>
        <taxon>Zizaniinae</taxon>
        <taxon>Zizania</taxon>
    </lineage>
</organism>
<sequence length="210" mass="23282">MMDMVLGWSRRYMQWSKVLDLPQSDLLMCRDGLGELHLLRQHNDQAHRGIILLLSISSFASLMAQARAAPLLPQPSSSPPREVGSRVTSDQFSSSLHFLATSDQFSSSLHFLVALDPPSHTKLHCDTKTGTHLLSSRSFKSSNLSTISCNLTTVYCTPSIFLSTIPLLTSTLLHRLLFSALIPTALLQPLPSFRATYPIFPLIPPSFYSI</sequence>